<feature type="compositionally biased region" description="Gly residues" evidence="1">
    <location>
        <begin position="156"/>
        <end position="165"/>
    </location>
</feature>
<evidence type="ECO:0000313" key="4">
    <source>
        <dbReference type="Proteomes" id="UP000588098"/>
    </source>
</evidence>
<feature type="region of interest" description="Disordered" evidence="1">
    <location>
        <begin position="1"/>
        <end position="165"/>
    </location>
</feature>
<dbReference type="AlphaFoldDB" id="A0A7W9QCS4"/>
<evidence type="ECO:0000256" key="1">
    <source>
        <dbReference type="SAM" id="MobiDB-lite"/>
    </source>
</evidence>
<feature type="compositionally biased region" description="Basic and acidic residues" evidence="1">
    <location>
        <begin position="1"/>
        <end position="23"/>
    </location>
</feature>
<feature type="compositionally biased region" description="Polar residues" evidence="1">
    <location>
        <begin position="38"/>
        <end position="48"/>
    </location>
</feature>
<gene>
    <name evidence="3" type="ORF">FHS42_004815</name>
</gene>
<dbReference type="InterPro" id="IPR043763">
    <property type="entry name" value="DUF5709"/>
</dbReference>
<keyword evidence="4" id="KW-1185">Reference proteome</keyword>
<feature type="compositionally biased region" description="Basic and acidic residues" evidence="1">
    <location>
        <begin position="70"/>
        <end position="82"/>
    </location>
</feature>
<dbReference type="Proteomes" id="UP000588098">
    <property type="component" value="Unassembled WGS sequence"/>
</dbReference>
<dbReference type="EMBL" id="JACHJL010000013">
    <property type="protein sequence ID" value="MBB5937731.1"/>
    <property type="molecule type" value="Genomic_DNA"/>
</dbReference>
<name>A0A7W9QCS4_9ACTN</name>
<comment type="caution">
    <text evidence="3">The sequence shown here is derived from an EMBL/GenBank/DDBJ whole genome shotgun (WGS) entry which is preliminary data.</text>
</comment>
<evidence type="ECO:0000313" key="3">
    <source>
        <dbReference type="EMBL" id="MBB5937731.1"/>
    </source>
</evidence>
<reference evidence="3 4" key="1">
    <citation type="submission" date="2020-08" db="EMBL/GenBank/DDBJ databases">
        <title>Genomic Encyclopedia of Type Strains, Phase III (KMG-III): the genomes of soil and plant-associated and newly described type strains.</title>
        <authorList>
            <person name="Whitman W."/>
        </authorList>
    </citation>
    <scope>NUCLEOTIDE SEQUENCE [LARGE SCALE GENOMIC DNA]</scope>
    <source>
        <strain evidence="3 4">CECT 8305</strain>
    </source>
</reference>
<sequence>MTTPDNREPRDDGRYPHDLHDPGADPEDEGIPDLQDGTPEQQRASDPQQMPVPGDQPTIAEYRSTTTNEAWERESLDERLADEVPDVGANEPSGAGPVDAPWADTAQEEVAGLLYDEPDPDQPREQDVYSQEGSTSGLSAEEQAVHVVADEDENSGVGGAGISDV</sequence>
<proteinExistence type="predicted"/>
<organism evidence="3 4">
    <name type="scientific">Streptomyces zagrosensis</name>
    <dbReference type="NCBI Taxonomy" id="1042984"/>
    <lineage>
        <taxon>Bacteria</taxon>
        <taxon>Bacillati</taxon>
        <taxon>Actinomycetota</taxon>
        <taxon>Actinomycetes</taxon>
        <taxon>Kitasatosporales</taxon>
        <taxon>Streptomycetaceae</taxon>
        <taxon>Streptomyces</taxon>
    </lineage>
</organism>
<dbReference type="RefSeq" id="WP_184574931.1">
    <property type="nucleotide sequence ID" value="NZ_JACHJL010000013.1"/>
</dbReference>
<feature type="compositionally biased region" description="Polar residues" evidence="1">
    <location>
        <begin position="128"/>
        <end position="138"/>
    </location>
</feature>
<protein>
    <recommendedName>
        <fullName evidence="2">DUF5709 domain-containing protein</fullName>
    </recommendedName>
</protein>
<accession>A0A7W9QCS4</accession>
<dbReference type="Pfam" id="PF18970">
    <property type="entry name" value="DUF5709"/>
    <property type="match status" value="1"/>
</dbReference>
<feature type="domain" description="DUF5709" evidence="2">
    <location>
        <begin position="107"/>
        <end position="150"/>
    </location>
</feature>
<evidence type="ECO:0000259" key="2">
    <source>
        <dbReference type="Pfam" id="PF18970"/>
    </source>
</evidence>